<dbReference type="PANTHER" id="PTHR15127">
    <property type="entry name" value="HEAVYWEIGHT, ISOFORM A"/>
    <property type="match status" value="1"/>
</dbReference>
<dbReference type="InterPro" id="IPR013783">
    <property type="entry name" value="Ig-like_fold"/>
</dbReference>
<keyword evidence="1" id="KW-0727">SH2 domain</keyword>
<dbReference type="Pfam" id="PF16403">
    <property type="entry name" value="Bact_surface_Ig-like"/>
    <property type="match status" value="2"/>
</dbReference>
<evidence type="ECO:0000256" key="1">
    <source>
        <dbReference type="ARBA" id="ARBA00022999"/>
    </source>
</evidence>
<accession>A0ABY9TUH2</accession>
<dbReference type="InterPro" id="IPR051846">
    <property type="entry name" value="SH2_domain_adapters"/>
</dbReference>
<dbReference type="Gene3D" id="2.60.40.10">
    <property type="entry name" value="Immunoglobulins"/>
    <property type="match status" value="2"/>
</dbReference>
<organism evidence="4 5">
    <name type="scientific">Thalassotalea psychrophila</name>
    <dbReference type="NCBI Taxonomy" id="3065647"/>
    <lineage>
        <taxon>Bacteria</taxon>
        <taxon>Pseudomonadati</taxon>
        <taxon>Pseudomonadota</taxon>
        <taxon>Gammaproteobacteria</taxon>
        <taxon>Alteromonadales</taxon>
        <taxon>Colwelliaceae</taxon>
        <taxon>Thalassotalea</taxon>
    </lineage>
</organism>
<proteinExistence type="predicted"/>
<reference evidence="5" key="1">
    <citation type="submission" date="2023-09" db="EMBL/GenBank/DDBJ databases">
        <authorList>
            <person name="Li S."/>
            <person name="Li X."/>
            <person name="Zhang C."/>
            <person name="Zhao Z."/>
        </authorList>
    </citation>
    <scope>NUCLEOTIDE SEQUENCE [LARGE SCALE GENOMIC DNA]</scope>
    <source>
        <strain evidence="5">SQ149</strain>
    </source>
</reference>
<sequence length="739" mass="81084">MIFKPAQHSTAIRTALSLLLLTLTACGGSSSGSKDTQAPTISLVGDNPMTVAHGVTFTDPGSSISDNVDTGLSASVSGSVDTNALGSYSLNYSVTDKAGNSATVERIVNVTDQTVPLLTLIGEQTIMVEQNSSFTDPGSNTSDNIDSELVVTVTGEVDLTKVGSYTLSYNVTDSAGNTAVTVTRTVEVTAITGQLVGSIISGLPYQTETQSGLTNAEGQYKYLTNESISFALGDTPIGDTVGVQKELSLTDIISDAVLYTTYGQLHNLDKLPDYHSDKEAFFRFNNTLSLLESIDDDSNPDNGINIPAGVVTLFNGKTINLKQHMFYLAGKGRRYGDGDKTLKHVLQPAAAQGFIDSGNIVDYGIALDNYYRLNGIAHQFEVMVKSSTDNGEDGSIDATEVFTYDSLGNVTSYVEDDNNDGNPSYIRLVTFNENGRELSYTYDEDGDGIANQISYRHYDLNGNQIKYERDQGADGNFDGISYDEFDNYGNEISYSYDNNGDGTINESGSSTFDANGNRLTNSYDVDNDGLAEQNSEYTYDERGNRLSSISYNSDKSVRTGLSQYSYDERDNRISANYDWDGDGNFEQTETTSYDINNNRLIEQRDDDNDGNIDWISIYSYDDLGNQVFSSYDEVGVNKDSYYYTFDSFGNRLTYQGDDNSDGTINDIFTHIYDSDGYMLSQEYDWGNDGSLTYAYYYTHNSAGNMLSRREDTDGDGNIDKLVTYTLAPATFRAVFYNIF</sequence>
<dbReference type="PROSITE" id="PS51257">
    <property type="entry name" value="PROKAR_LIPOPROTEIN"/>
    <property type="match status" value="1"/>
</dbReference>
<dbReference type="RefSeq" id="WP_348391231.1">
    <property type="nucleotide sequence ID" value="NZ_CP134145.1"/>
</dbReference>
<feature type="signal peptide" evidence="2">
    <location>
        <begin position="1"/>
        <end position="27"/>
    </location>
</feature>
<dbReference type="EMBL" id="CP134145">
    <property type="protein sequence ID" value="WNC72111.1"/>
    <property type="molecule type" value="Genomic_DNA"/>
</dbReference>
<dbReference type="Gene3D" id="2.180.10.10">
    <property type="entry name" value="RHS repeat-associated core"/>
    <property type="match status" value="1"/>
</dbReference>
<dbReference type="Proteomes" id="UP001258994">
    <property type="component" value="Chromosome"/>
</dbReference>
<feature type="domain" description="Pesticidal crystal protein Cry22Aa Ig-like" evidence="3">
    <location>
        <begin position="41"/>
        <end position="110"/>
    </location>
</feature>
<dbReference type="PANTHER" id="PTHR15127:SF32">
    <property type="entry name" value="HEAVYWEIGHT, ISOFORM A"/>
    <property type="match status" value="1"/>
</dbReference>
<evidence type="ECO:0000313" key="4">
    <source>
        <dbReference type="EMBL" id="WNC72111.1"/>
    </source>
</evidence>
<feature type="domain" description="Pesticidal crystal protein Cry22Aa Ig-like" evidence="3">
    <location>
        <begin position="118"/>
        <end position="188"/>
    </location>
</feature>
<keyword evidence="2" id="KW-0732">Signal</keyword>
<name>A0ABY9TUH2_9GAMM</name>
<gene>
    <name evidence="4" type="ORF">RGQ13_18625</name>
</gene>
<dbReference type="InterPro" id="IPR032179">
    <property type="entry name" value="Cry22Aa_Ig-like"/>
</dbReference>
<feature type="chain" id="PRO_5045702100" evidence="2">
    <location>
        <begin position="28"/>
        <end position="739"/>
    </location>
</feature>
<keyword evidence="5" id="KW-1185">Reference proteome</keyword>
<evidence type="ECO:0000313" key="5">
    <source>
        <dbReference type="Proteomes" id="UP001258994"/>
    </source>
</evidence>
<evidence type="ECO:0000259" key="3">
    <source>
        <dbReference type="Pfam" id="PF16403"/>
    </source>
</evidence>
<evidence type="ECO:0000256" key="2">
    <source>
        <dbReference type="SAM" id="SignalP"/>
    </source>
</evidence>
<protein>
    <submittedName>
        <fullName evidence="4">DUF5011 domain-containing protein</fullName>
    </submittedName>
</protein>